<protein>
    <recommendedName>
        <fullName evidence="4">Phage holin family protein</fullName>
    </recommendedName>
</protein>
<reference evidence="2 3" key="1">
    <citation type="submission" date="2019-04" db="EMBL/GenBank/DDBJ databases">
        <title>Flavobacterium sp. strain DS2-A Genome sequencing and assembly.</title>
        <authorList>
            <person name="Kim I."/>
        </authorList>
    </citation>
    <scope>NUCLEOTIDE SEQUENCE [LARGE SCALE GENOMIC DNA]</scope>
    <source>
        <strain evidence="2 3">DS2-A</strain>
    </source>
</reference>
<evidence type="ECO:0000313" key="3">
    <source>
        <dbReference type="Proteomes" id="UP000297407"/>
    </source>
</evidence>
<proteinExistence type="predicted"/>
<dbReference type="EMBL" id="SRLH01000002">
    <property type="protein sequence ID" value="TGD59145.1"/>
    <property type="molecule type" value="Genomic_DNA"/>
</dbReference>
<dbReference type="OrthoDB" id="678770at2"/>
<evidence type="ECO:0000313" key="2">
    <source>
        <dbReference type="EMBL" id="TGD59145.1"/>
    </source>
</evidence>
<comment type="caution">
    <text evidence="2">The sequence shown here is derived from an EMBL/GenBank/DDBJ whole genome shotgun (WGS) entry which is preliminary data.</text>
</comment>
<keyword evidence="1" id="KW-0812">Transmembrane</keyword>
<feature type="transmembrane region" description="Helical" evidence="1">
    <location>
        <begin position="41"/>
        <end position="62"/>
    </location>
</feature>
<gene>
    <name evidence="2" type="ORF">E4635_04645</name>
</gene>
<sequence>MESNASTIEKLAEKAETYAKTTFELYKYSVVDKSADIFSKLAARLVITLIILMFFLMATIGLALWAGELLGKEYYGFFAIAAGYLVLALLLYVFRKHFIKKPVSNFIIGCTLKED</sequence>
<keyword evidence="1" id="KW-0472">Membrane</keyword>
<accession>A0A4Z0L9K3</accession>
<keyword evidence="1" id="KW-1133">Transmembrane helix</keyword>
<evidence type="ECO:0000256" key="1">
    <source>
        <dbReference type="SAM" id="Phobius"/>
    </source>
</evidence>
<keyword evidence="3" id="KW-1185">Reference proteome</keyword>
<dbReference type="AlphaFoldDB" id="A0A4Z0L9K3"/>
<dbReference type="Proteomes" id="UP000297407">
    <property type="component" value="Unassembled WGS sequence"/>
</dbReference>
<dbReference type="RefSeq" id="WP_135525455.1">
    <property type="nucleotide sequence ID" value="NZ_SRLH01000002.1"/>
</dbReference>
<name>A0A4Z0L9K3_9FLAO</name>
<organism evidence="2 3">
    <name type="scientific">Flavobacterium humi</name>
    <dbReference type="NCBI Taxonomy" id="2562683"/>
    <lineage>
        <taxon>Bacteria</taxon>
        <taxon>Pseudomonadati</taxon>
        <taxon>Bacteroidota</taxon>
        <taxon>Flavobacteriia</taxon>
        <taxon>Flavobacteriales</taxon>
        <taxon>Flavobacteriaceae</taxon>
        <taxon>Flavobacterium</taxon>
    </lineage>
</organism>
<feature type="transmembrane region" description="Helical" evidence="1">
    <location>
        <begin position="74"/>
        <end position="94"/>
    </location>
</feature>
<evidence type="ECO:0008006" key="4">
    <source>
        <dbReference type="Google" id="ProtNLM"/>
    </source>
</evidence>